<protein>
    <submittedName>
        <fullName evidence="6">PTS cellobiose transporter</fullName>
    </submittedName>
</protein>
<dbReference type="GO" id="GO:0019213">
    <property type="term" value="F:deacetylase activity"/>
    <property type="evidence" value="ECO:0007669"/>
    <property type="project" value="TreeGrafter"/>
</dbReference>
<dbReference type="InterPro" id="IPR011330">
    <property type="entry name" value="Glyco_hydro/deAcase_b/a-brl"/>
</dbReference>
<accession>A0A318MZK5</accession>
<dbReference type="AlphaFoldDB" id="A0A318MZK5"/>
<keyword evidence="7" id="KW-1185">Reference proteome</keyword>
<dbReference type="OrthoDB" id="9774177at2"/>
<dbReference type="GO" id="GO:0016787">
    <property type="term" value="F:hydrolase activity"/>
    <property type="evidence" value="ECO:0007669"/>
    <property type="project" value="UniProtKB-KW"/>
</dbReference>
<gene>
    <name evidence="6" type="ORF">DK869_03340</name>
</gene>
<keyword evidence="2" id="KW-0479">Metal-binding</keyword>
<dbReference type="PANTHER" id="PTHR31609">
    <property type="entry name" value="YDJC DEACETYLASE FAMILY MEMBER"/>
    <property type="match status" value="1"/>
</dbReference>
<evidence type="ECO:0000256" key="3">
    <source>
        <dbReference type="ARBA" id="ARBA00022801"/>
    </source>
</evidence>
<dbReference type="Pfam" id="PF04794">
    <property type="entry name" value="YdjC"/>
    <property type="match status" value="1"/>
</dbReference>
<sequence length="283" mass="32758">MTRKILISADDFGLSVEVNEAIEIAHRQGVLSTANLMIAGDAAEDAIIRAKRMPNLQVGLHVVVIEGKSILPKSEIPLLVDENRLFPSQQLKMGINYFFNQHIRRQLEKEIRAQFETFRKTGLALDHIDVHKHMHLHPTIAQLIIKISHDYRLQRIRLPKEPVKTLRSIDQTTNLDNTNNLLVYYWCKLLEEQIKKAGMKSFDWCFGLSWCGHMTFDRIQKLIPSLPQGNSELFFHPATTKTGLYNQLMPQYEPEKELETLCHPDFPKLLQEHGIHPITWKNI</sequence>
<comment type="cofactor">
    <cofactor evidence="1">
        <name>Mg(2+)</name>
        <dbReference type="ChEBI" id="CHEBI:18420"/>
    </cofactor>
</comment>
<dbReference type="RefSeq" id="WP_110438559.1">
    <property type="nucleotide sequence ID" value="NZ_CP046393.1"/>
</dbReference>
<dbReference type="EMBL" id="QGLT01000001">
    <property type="protein sequence ID" value="PXZ02041.1"/>
    <property type="molecule type" value="Genomic_DNA"/>
</dbReference>
<evidence type="ECO:0000313" key="6">
    <source>
        <dbReference type="EMBL" id="PXZ02041.1"/>
    </source>
</evidence>
<evidence type="ECO:0000256" key="2">
    <source>
        <dbReference type="ARBA" id="ARBA00022723"/>
    </source>
</evidence>
<dbReference type="CDD" id="cd10804">
    <property type="entry name" value="YdjC_HpnK_like"/>
    <property type="match status" value="1"/>
</dbReference>
<dbReference type="InterPro" id="IPR006879">
    <property type="entry name" value="YdjC-like"/>
</dbReference>
<dbReference type="PANTHER" id="PTHR31609:SF1">
    <property type="entry name" value="CARBOHYDRATE DEACETYLASE"/>
    <property type="match status" value="1"/>
</dbReference>
<dbReference type="SUPFAM" id="SSF88713">
    <property type="entry name" value="Glycoside hydrolase/deacetylase"/>
    <property type="match status" value="1"/>
</dbReference>
<dbReference type="InterPro" id="IPR017836">
    <property type="entry name" value="Hopanoid_biosynth-assoc_HpnK"/>
</dbReference>
<organism evidence="6 7">
    <name type="scientific">Commensalibacter melissae</name>
    <dbReference type="NCBI Taxonomy" id="2070537"/>
    <lineage>
        <taxon>Bacteria</taxon>
        <taxon>Pseudomonadati</taxon>
        <taxon>Pseudomonadota</taxon>
        <taxon>Alphaproteobacteria</taxon>
        <taxon>Acetobacterales</taxon>
        <taxon>Acetobacteraceae</taxon>
    </lineage>
</organism>
<proteinExistence type="predicted"/>
<keyword evidence="3" id="KW-0378">Hydrolase</keyword>
<dbReference type="Gene3D" id="3.20.20.370">
    <property type="entry name" value="Glycoside hydrolase/deacetylase"/>
    <property type="match status" value="1"/>
</dbReference>
<name>A0A318MZK5_9PROT</name>
<dbReference type="Proteomes" id="UP000247565">
    <property type="component" value="Unassembled WGS sequence"/>
</dbReference>
<keyword evidence="5" id="KW-0119">Carbohydrate metabolism</keyword>
<evidence type="ECO:0000256" key="4">
    <source>
        <dbReference type="ARBA" id="ARBA00022842"/>
    </source>
</evidence>
<reference evidence="6 7" key="1">
    <citation type="submission" date="2018-05" db="EMBL/GenBank/DDBJ databases">
        <title>Reference genomes for bee gut microbiota database.</title>
        <authorList>
            <person name="Ellegaard K.M."/>
        </authorList>
    </citation>
    <scope>NUCLEOTIDE SEQUENCE [LARGE SCALE GENOMIC DNA]</scope>
    <source>
        <strain evidence="6 7">ESL0284</strain>
    </source>
</reference>
<evidence type="ECO:0000256" key="1">
    <source>
        <dbReference type="ARBA" id="ARBA00001946"/>
    </source>
</evidence>
<dbReference type="GO" id="GO:0005975">
    <property type="term" value="P:carbohydrate metabolic process"/>
    <property type="evidence" value="ECO:0007669"/>
    <property type="project" value="InterPro"/>
</dbReference>
<dbReference type="NCBIfam" id="TIGR03473">
    <property type="entry name" value="HpnK"/>
    <property type="match status" value="1"/>
</dbReference>
<evidence type="ECO:0000313" key="7">
    <source>
        <dbReference type="Proteomes" id="UP000247565"/>
    </source>
</evidence>
<evidence type="ECO:0000256" key="5">
    <source>
        <dbReference type="ARBA" id="ARBA00023277"/>
    </source>
</evidence>
<dbReference type="GO" id="GO:0046872">
    <property type="term" value="F:metal ion binding"/>
    <property type="evidence" value="ECO:0007669"/>
    <property type="project" value="UniProtKB-KW"/>
</dbReference>
<keyword evidence="4" id="KW-0460">Magnesium</keyword>
<comment type="caution">
    <text evidence="6">The sequence shown here is derived from an EMBL/GenBank/DDBJ whole genome shotgun (WGS) entry which is preliminary data.</text>
</comment>